<dbReference type="EMBL" id="CAJJDN010000010">
    <property type="protein sequence ID" value="CAD8056311.1"/>
    <property type="molecule type" value="Genomic_DNA"/>
</dbReference>
<accession>A0A8S1KPH3</accession>
<organism evidence="1 2">
    <name type="scientific">Paramecium sonneborni</name>
    <dbReference type="NCBI Taxonomy" id="65129"/>
    <lineage>
        <taxon>Eukaryota</taxon>
        <taxon>Sar</taxon>
        <taxon>Alveolata</taxon>
        <taxon>Ciliophora</taxon>
        <taxon>Intramacronucleata</taxon>
        <taxon>Oligohymenophorea</taxon>
        <taxon>Peniculida</taxon>
        <taxon>Parameciidae</taxon>
        <taxon>Paramecium</taxon>
    </lineage>
</organism>
<gene>
    <name evidence="1" type="ORF">PSON_ATCC_30995.1.T0100174</name>
</gene>
<sequence length="201" mass="24407">MFTFKNYPFFGELIKVRLTIALLNYNFELGFKQRDEYLKCSTFFQNILIFLDNEQLDLEILTSFQKLAQCLLNIQEFLQLCIQELKGCYLRSYTKLYKVKDIKTFIGFSKRILRKKQYKLQDVMKKLNFTQNTISVKEFQQVINNLKEYKSQVRILHFKFKSFNFFQKFLQLQHSNFNFEKQIISNLNLKNEEILTIKLIY</sequence>
<protein>
    <submittedName>
        <fullName evidence="1">Uncharacterized protein</fullName>
    </submittedName>
</protein>
<evidence type="ECO:0000313" key="2">
    <source>
        <dbReference type="Proteomes" id="UP000692954"/>
    </source>
</evidence>
<keyword evidence="2" id="KW-1185">Reference proteome</keyword>
<name>A0A8S1KPH3_9CILI</name>
<evidence type="ECO:0000313" key="1">
    <source>
        <dbReference type="EMBL" id="CAD8056311.1"/>
    </source>
</evidence>
<dbReference type="Proteomes" id="UP000692954">
    <property type="component" value="Unassembled WGS sequence"/>
</dbReference>
<proteinExistence type="predicted"/>
<reference evidence="1" key="1">
    <citation type="submission" date="2021-01" db="EMBL/GenBank/DDBJ databases">
        <authorList>
            <consortium name="Genoscope - CEA"/>
            <person name="William W."/>
        </authorList>
    </citation>
    <scope>NUCLEOTIDE SEQUENCE</scope>
</reference>
<comment type="caution">
    <text evidence="1">The sequence shown here is derived from an EMBL/GenBank/DDBJ whole genome shotgun (WGS) entry which is preliminary data.</text>
</comment>
<dbReference type="AlphaFoldDB" id="A0A8S1KPH3"/>